<dbReference type="SUPFAM" id="SSF52058">
    <property type="entry name" value="L domain-like"/>
    <property type="match status" value="2"/>
</dbReference>
<organism evidence="1 2">
    <name type="scientific">Trichomonas vaginalis (strain ATCC PRA-98 / G3)</name>
    <dbReference type="NCBI Taxonomy" id="412133"/>
    <lineage>
        <taxon>Eukaryota</taxon>
        <taxon>Metamonada</taxon>
        <taxon>Parabasalia</taxon>
        <taxon>Trichomonadida</taxon>
        <taxon>Trichomonadidae</taxon>
        <taxon>Trichomonas</taxon>
    </lineage>
</organism>
<accession>A2E6Y8</accession>
<dbReference type="EMBL" id="DS113316">
    <property type="protein sequence ID" value="EAY11624.1"/>
    <property type="molecule type" value="Genomic_DNA"/>
</dbReference>
<dbReference type="OrthoDB" id="6363818at2759"/>
<dbReference type="Pfam" id="PF13306">
    <property type="entry name" value="LRR_5"/>
    <property type="match status" value="4"/>
</dbReference>
<dbReference type="InterPro" id="IPR026906">
    <property type="entry name" value="LRR_5"/>
</dbReference>
<keyword evidence="2" id="KW-1185">Reference proteome</keyword>
<sequence>MFRTKIGFFRLLQANLFVNSAPVIKDNVMYITSSDDMNNSMLIQNLAFENQINHIVIEGDSLDNLPRLNYLFNITKIDILAQKINNIPENCFSFCKNLTSVQLHSGIVTINANAFYSTPISEINLDNVKEIHNFAFKCCPNLLELNLPAIQVIERTQLNHPIQTVKLGYSLVEVSDFAFFNCKQLVSIQFGKNLTKIGNGVFMLCQNLTQLNLEDTNLQSIGSYSFYGLNIKNIKFTNSINQIGAYSFAYSSISSLDFLVKLTDCEIDEYAFAYCNEIKSVIINSETNINDAVGMFYCCSNLENITLNGKDLDIPMNFAYCCSKLTNFDAKSIKQVEYKAFYMCFNLKSVNLHNCKLISIKSFSNCYNLNVTSWPYGPLYLGESCFAYCSSLDFKLIPSGYSVQQKAFIGCTSIKTLLIKSFRFDLQTRTGGHFVGCSNMVNVTFNTIDMYAIPCNCFYKCTALERITLPEGCTTILENAFAFTNLKEFDFTDINYICQSAFESSALSNVFFTEDITIDNFAFKNCKSLKK</sequence>
<dbReference type="VEuPathDB" id="TrichDB:TVAG_081960"/>
<dbReference type="STRING" id="5722.A2E6Y8"/>
<dbReference type="InParanoid" id="A2E6Y8"/>
<reference evidence="1" key="2">
    <citation type="journal article" date="2007" name="Science">
        <title>Draft genome sequence of the sexually transmitted pathogen Trichomonas vaginalis.</title>
        <authorList>
            <person name="Carlton J.M."/>
            <person name="Hirt R.P."/>
            <person name="Silva J.C."/>
            <person name="Delcher A.L."/>
            <person name="Schatz M."/>
            <person name="Zhao Q."/>
            <person name="Wortman J.R."/>
            <person name="Bidwell S.L."/>
            <person name="Alsmark U.C.M."/>
            <person name="Besteiro S."/>
            <person name="Sicheritz-Ponten T."/>
            <person name="Noel C.J."/>
            <person name="Dacks J.B."/>
            <person name="Foster P.G."/>
            <person name="Simillion C."/>
            <person name="Van de Peer Y."/>
            <person name="Miranda-Saavedra D."/>
            <person name="Barton G.J."/>
            <person name="Westrop G.D."/>
            <person name="Mueller S."/>
            <person name="Dessi D."/>
            <person name="Fiori P.L."/>
            <person name="Ren Q."/>
            <person name="Paulsen I."/>
            <person name="Zhang H."/>
            <person name="Bastida-Corcuera F.D."/>
            <person name="Simoes-Barbosa A."/>
            <person name="Brown M.T."/>
            <person name="Hayes R.D."/>
            <person name="Mukherjee M."/>
            <person name="Okumura C.Y."/>
            <person name="Schneider R."/>
            <person name="Smith A.J."/>
            <person name="Vanacova S."/>
            <person name="Villalvazo M."/>
            <person name="Haas B.J."/>
            <person name="Pertea M."/>
            <person name="Feldblyum T.V."/>
            <person name="Utterback T.R."/>
            <person name="Shu C.L."/>
            <person name="Osoegawa K."/>
            <person name="de Jong P.J."/>
            <person name="Hrdy I."/>
            <person name="Horvathova L."/>
            <person name="Zubacova Z."/>
            <person name="Dolezal P."/>
            <person name="Malik S.B."/>
            <person name="Logsdon J.M. Jr."/>
            <person name="Henze K."/>
            <person name="Gupta A."/>
            <person name="Wang C.C."/>
            <person name="Dunne R.L."/>
            <person name="Upcroft J.A."/>
            <person name="Upcroft P."/>
            <person name="White O."/>
            <person name="Salzberg S.L."/>
            <person name="Tang P."/>
            <person name="Chiu C.-H."/>
            <person name="Lee Y.-S."/>
            <person name="Embley T.M."/>
            <person name="Coombs G.H."/>
            <person name="Mottram J.C."/>
            <person name="Tachezy J."/>
            <person name="Fraser-Liggett C.M."/>
            <person name="Johnson P.J."/>
        </authorList>
    </citation>
    <scope>NUCLEOTIDE SEQUENCE [LARGE SCALE GENOMIC DNA]</scope>
    <source>
        <strain evidence="1">G3</strain>
    </source>
</reference>
<dbReference type="PANTHER" id="PTHR45661">
    <property type="entry name" value="SURFACE ANTIGEN"/>
    <property type="match status" value="1"/>
</dbReference>
<proteinExistence type="predicted"/>
<dbReference type="InterPro" id="IPR032675">
    <property type="entry name" value="LRR_dom_sf"/>
</dbReference>
<dbReference type="VEuPathDB" id="TrichDB:TVAGG3_0492750"/>
<reference evidence="1" key="1">
    <citation type="submission" date="2006-10" db="EMBL/GenBank/DDBJ databases">
        <authorList>
            <person name="Amadeo P."/>
            <person name="Zhao Q."/>
            <person name="Wortman J."/>
            <person name="Fraser-Liggett C."/>
            <person name="Carlton J."/>
        </authorList>
    </citation>
    <scope>NUCLEOTIDE SEQUENCE</scope>
    <source>
        <strain evidence="1">G3</strain>
    </source>
</reference>
<dbReference type="KEGG" id="tva:4769578"/>
<dbReference type="Proteomes" id="UP000001542">
    <property type="component" value="Unassembled WGS sequence"/>
</dbReference>
<gene>
    <name evidence="1" type="ORF">TVAG_081960</name>
</gene>
<dbReference type="Gene3D" id="3.80.10.10">
    <property type="entry name" value="Ribonuclease Inhibitor"/>
    <property type="match status" value="4"/>
</dbReference>
<dbReference type="SMR" id="A2E6Y8"/>
<protein>
    <submittedName>
        <fullName evidence="1">Surface antigen BspA-like</fullName>
    </submittedName>
</protein>
<evidence type="ECO:0000313" key="2">
    <source>
        <dbReference type="Proteomes" id="UP000001542"/>
    </source>
</evidence>
<name>A2E6Y8_TRIV3</name>
<dbReference type="PANTHER" id="PTHR45661:SF3">
    <property type="entry name" value="IG-LIKE DOMAIN-CONTAINING PROTEIN"/>
    <property type="match status" value="1"/>
</dbReference>
<dbReference type="InterPro" id="IPR053139">
    <property type="entry name" value="Surface_bspA-like"/>
</dbReference>
<evidence type="ECO:0000313" key="1">
    <source>
        <dbReference type="EMBL" id="EAY11624.1"/>
    </source>
</evidence>
<dbReference type="AlphaFoldDB" id="A2E6Y8"/>